<organism evidence="1 2">
    <name type="scientific">Actinoallomurus iriomotensis</name>
    <dbReference type="NCBI Taxonomy" id="478107"/>
    <lineage>
        <taxon>Bacteria</taxon>
        <taxon>Bacillati</taxon>
        <taxon>Actinomycetota</taxon>
        <taxon>Actinomycetes</taxon>
        <taxon>Streptosporangiales</taxon>
        <taxon>Thermomonosporaceae</taxon>
        <taxon>Actinoallomurus</taxon>
    </lineage>
</organism>
<sequence length="284" mass="32086">MMPFIIGNPMDNRTVDALDMPTNTCMDDVPEHSGSRRWECLIEFRSITQRTATHGSKMPDRLEHLRMEASRDNYTSMVQLAQALYENRVSPRGVLRQCFKVEFPEEFFVIAEADPDLRGWLIGWSPLLPWCLAIDLACGLSLEPEPFDDTERDIFARDPDLIPLVTCRMGPAFFVWGFAGWCLCYRLSELKAGRTTVYRTHSPYSNIDPGLDVAPDAVVRCGDSLMAALHQHYSDVLAGLEYERHASARQSGGGWTGDEEVEVAQSVLADIEELRRRGAERQKG</sequence>
<accession>A0A9W6W320</accession>
<reference evidence="1" key="1">
    <citation type="submission" date="2023-03" db="EMBL/GenBank/DDBJ databases">
        <title>Actinoallomurus iriomotensis NBRC 103684.</title>
        <authorList>
            <person name="Ichikawa N."/>
            <person name="Sato H."/>
            <person name="Tonouchi N."/>
        </authorList>
    </citation>
    <scope>NUCLEOTIDE SEQUENCE</scope>
    <source>
        <strain evidence="1">NBRC 103684</strain>
    </source>
</reference>
<dbReference type="AlphaFoldDB" id="A0A9W6W320"/>
<keyword evidence="2" id="KW-1185">Reference proteome</keyword>
<proteinExistence type="predicted"/>
<dbReference type="EMBL" id="BSTK01000008">
    <property type="protein sequence ID" value="GLY87531.1"/>
    <property type="molecule type" value="Genomic_DNA"/>
</dbReference>
<comment type="caution">
    <text evidence="1">The sequence shown here is derived from an EMBL/GenBank/DDBJ whole genome shotgun (WGS) entry which is preliminary data.</text>
</comment>
<name>A0A9W6W320_9ACTN</name>
<gene>
    <name evidence="1" type="ORF">Airi02_054600</name>
</gene>
<dbReference type="Proteomes" id="UP001165074">
    <property type="component" value="Unassembled WGS sequence"/>
</dbReference>
<protein>
    <submittedName>
        <fullName evidence="1">Uncharacterized protein</fullName>
    </submittedName>
</protein>
<evidence type="ECO:0000313" key="2">
    <source>
        <dbReference type="Proteomes" id="UP001165074"/>
    </source>
</evidence>
<evidence type="ECO:0000313" key="1">
    <source>
        <dbReference type="EMBL" id="GLY87531.1"/>
    </source>
</evidence>